<dbReference type="InterPro" id="IPR011989">
    <property type="entry name" value="ARM-like"/>
</dbReference>
<keyword evidence="7" id="KW-1185">Reference proteome</keyword>
<sequence length="325" mass="36020">MLQAWARLCKCLGQDFLPYMEFVMPPLLQSASLKPDVTITSADSDYDIDDSDDESMETITLGDKRIGIKTSVLEEKATASIEKGQSQGRDVSYLKFLTDSIVPALVEALHKEPDTEICASILDSLNKCLQISGMLLDEKQVKSIVDEVGEILGTLIKTFKASFLPFFEELSSYLTPMYYDIYLPFLLEACNDETPDVRQAAVYGLGVCAEFGGYVFKPLVGEALSRLNAVIQHPNALHSDNIMAYDKAVSALGKICQFHRDSIDYAQVVPAWLNCLLLKGDLVEAKVVHDQLCSMAERSDREMLGPNNQYLPKIISVFAEVSFSS</sequence>
<dbReference type="SUPFAM" id="SSF48371">
    <property type="entry name" value="ARM repeat"/>
    <property type="match status" value="1"/>
</dbReference>
<dbReference type="GO" id="GO:0005737">
    <property type="term" value="C:cytoplasm"/>
    <property type="evidence" value="ECO:0007669"/>
    <property type="project" value="UniProtKB-SubCell"/>
</dbReference>
<evidence type="ECO:0000256" key="5">
    <source>
        <dbReference type="ARBA" id="ARBA00022927"/>
    </source>
</evidence>
<reference evidence="7" key="1">
    <citation type="journal article" date="2017" name="Front. Plant Sci.">
        <title>Climate Clever Clovers: New Paradigm to Reduce the Environmental Footprint of Ruminants by Breeding Low Methanogenic Forages Utilizing Haplotype Variation.</title>
        <authorList>
            <person name="Kaur P."/>
            <person name="Appels R."/>
            <person name="Bayer P.E."/>
            <person name="Keeble-Gagnere G."/>
            <person name="Wang J."/>
            <person name="Hirakawa H."/>
            <person name="Shirasawa K."/>
            <person name="Vercoe P."/>
            <person name="Stefanova K."/>
            <person name="Durmic Z."/>
            <person name="Nichols P."/>
            <person name="Revell C."/>
            <person name="Isobe S.N."/>
            <person name="Edwards D."/>
            <person name="Erskine W."/>
        </authorList>
    </citation>
    <scope>NUCLEOTIDE SEQUENCE [LARGE SCALE GENOMIC DNA]</scope>
    <source>
        <strain evidence="7">cv. Daliak</strain>
    </source>
</reference>
<evidence type="ECO:0000313" key="6">
    <source>
        <dbReference type="EMBL" id="GAU45997.1"/>
    </source>
</evidence>
<dbReference type="InterPro" id="IPR040122">
    <property type="entry name" value="Importin_beta"/>
</dbReference>
<organism evidence="6 7">
    <name type="scientific">Trifolium subterraneum</name>
    <name type="common">Subterranean clover</name>
    <dbReference type="NCBI Taxonomy" id="3900"/>
    <lineage>
        <taxon>Eukaryota</taxon>
        <taxon>Viridiplantae</taxon>
        <taxon>Streptophyta</taxon>
        <taxon>Embryophyta</taxon>
        <taxon>Tracheophyta</taxon>
        <taxon>Spermatophyta</taxon>
        <taxon>Magnoliopsida</taxon>
        <taxon>eudicotyledons</taxon>
        <taxon>Gunneridae</taxon>
        <taxon>Pentapetalae</taxon>
        <taxon>rosids</taxon>
        <taxon>fabids</taxon>
        <taxon>Fabales</taxon>
        <taxon>Fabaceae</taxon>
        <taxon>Papilionoideae</taxon>
        <taxon>50 kb inversion clade</taxon>
        <taxon>NPAAA clade</taxon>
        <taxon>Hologalegina</taxon>
        <taxon>IRL clade</taxon>
        <taxon>Trifolieae</taxon>
        <taxon>Trifolium</taxon>
    </lineage>
</organism>
<comment type="subcellular location">
    <subcellularLocation>
        <location evidence="1">Cytoplasm</location>
    </subcellularLocation>
</comment>
<evidence type="ECO:0008006" key="8">
    <source>
        <dbReference type="Google" id="ProtNLM"/>
    </source>
</evidence>
<protein>
    <recommendedName>
        <fullName evidence="8">TOG domain-containing protein</fullName>
    </recommendedName>
</protein>
<dbReference type="InterPro" id="IPR016024">
    <property type="entry name" value="ARM-type_fold"/>
</dbReference>
<dbReference type="AlphaFoldDB" id="A0A2Z6PL90"/>
<dbReference type="InterPro" id="IPR000357">
    <property type="entry name" value="HEAT"/>
</dbReference>
<name>A0A2Z6PL90_TRISU</name>
<dbReference type="OrthoDB" id="904351at2759"/>
<dbReference type="Proteomes" id="UP000242715">
    <property type="component" value="Unassembled WGS sequence"/>
</dbReference>
<dbReference type="GO" id="GO:0005634">
    <property type="term" value="C:nucleus"/>
    <property type="evidence" value="ECO:0007669"/>
    <property type="project" value="UniProtKB-SubCell"/>
</dbReference>
<evidence type="ECO:0000256" key="4">
    <source>
        <dbReference type="ARBA" id="ARBA00022737"/>
    </source>
</evidence>
<keyword evidence="5" id="KW-0653">Protein transport</keyword>
<evidence type="ECO:0000256" key="2">
    <source>
        <dbReference type="ARBA" id="ARBA00022448"/>
    </source>
</evidence>
<proteinExistence type="predicted"/>
<dbReference type="GO" id="GO:0006606">
    <property type="term" value="P:protein import into nucleus"/>
    <property type="evidence" value="ECO:0007669"/>
    <property type="project" value="InterPro"/>
</dbReference>
<evidence type="ECO:0000256" key="3">
    <source>
        <dbReference type="ARBA" id="ARBA00022490"/>
    </source>
</evidence>
<dbReference type="EMBL" id="DF974168">
    <property type="protein sequence ID" value="GAU45997.1"/>
    <property type="molecule type" value="Genomic_DNA"/>
</dbReference>
<dbReference type="Gene3D" id="1.25.10.10">
    <property type="entry name" value="Leucine-rich Repeat Variant"/>
    <property type="match status" value="1"/>
</dbReference>
<accession>A0A2Z6PL90</accession>
<evidence type="ECO:0000256" key="1">
    <source>
        <dbReference type="ARBA" id="ARBA00004496"/>
    </source>
</evidence>
<dbReference type="PANTHER" id="PTHR10527">
    <property type="entry name" value="IMPORTIN BETA"/>
    <property type="match status" value="1"/>
</dbReference>
<gene>
    <name evidence="6" type="ORF">TSUD_187410</name>
</gene>
<keyword evidence="2" id="KW-0813">Transport</keyword>
<evidence type="ECO:0000313" key="7">
    <source>
        <dbReference type="Proteomes" id="UP000242715"/>
    </source>
</evidence>
<dbReference type="Pfam" id="PF02985">
    <property type="entry name" value="HEAT"/>
    <property type="match status" value="1"/>
</dbReference>
<keyword evidence="3" id="KW-0963">Cytoplasm</keyword>
<keyword evidence="4" id="KW-0677">Repeat</keyword>